<feature type="compositionally biased region" description="Basic and acidic residues" evidence="1">
    <location>
        <begin position="1"/>
        <end position="10"/>
    </location>
</feature>
<feature type="region of interest" description="Disordered" evidence="1">
    <location>
        <begin position="1"/>
        <end position="58"/>
    </location>
</feature>
<feature type="compositionally biased region" description="Polar residues" evidence="1">
    <location>
        <begin position="11"/>
        <end position="29"/>
    </location>
</feature>
<comment type="caution">
    <text evidence="2">The sequence shown here is derived from an EMBL/GenBank/DDBJ whole genome shotgun (WGS) entry which is preliminary data.</text>
</comment>
<organism evidence="2 3">
    <name type="scientific">Amylocarpus encephaloides</name>
    <dbReference type="NCBI Taxonomy" id="45428"/>
    <lineage>
        <taxon>Eukaryota</taxon>
        <taxon>Fungi</taxon>
        <taxon>Dikarya</taxon>
        <taxon>Ascomycota</taxon>
        <taxon>Pezizomycotina</taxon>
        <taxon>Leotiomycetes</taxon>
        <taxon>Helotiales</taxon>
        <taxon>Helotiales incertae sedis</taxon>
        <taxon>Amylocarpus</taxon>
    </lineage>
</organism>
<sequence>MVLSGKESHVQYKTSAHSTRPSSSYQRQGGQDPPVLQQPHHPRRREHLRPEPRANLDGLHSRASRGFHIFQLRSGPSCSALRALPFVLCLRALPSCSAFVLCLRALPFALCPSRGNLIVIAGRTSHGLPRATRLDSPPGPTSDAAEKALGAVCRAADGVDGVGVVGGCLDTTCVARAGSGSPSSVASAIWISRPFVSLAGFGAPLLRKVGDWWLIGPSNCVAILRVSYLDAVLLLPPSFPRPPFRLGSSPDVGRLGESRVQCETLGLPASMSLQARPPECASRGDEALPSTQDVGRPPPSPSATSTDIPLDPPPKVGV</sequence>
<feature type="region of interest" description="Disordered" evidence="1">
    <location>
        <begin position="271"/>
        <end position="318"/>
    </location>
</feature>
<protein>
    <submittedName>
        <fullName evidence="2">Uncharacterized protein</fullName>
    </submittedName>
</protein>
<evidence type="ECO:0000256" key="1">
    <source>
        <dbReference type="SAM" id="MobiDB-lite"/>
    </source>
</evidence>
<reference evidence="2" key="1">
    <citation type="journal article" date="2021" name="IMA Fungus">
        <title>Genomic characterization of three marine fungi, including Emericellopsis atlantica sp. nov. with signatures of a generalist lifestyle and marine biomass degradation.</title>
        <authorList>
            <person name="Hagestad O.C."/>
            <person name="Hou L."/>
            <person name="Andersen J.H."/>
            <person name="Hansen E.H."/>
            <person name="Altermark B."/>
            <person name="Li C."/>
            <person name="Kuhnert E."/>
            <person name="Cox R.J."/>
            <person name="Crous P.W."/>
            <person name="Spatafora J.W."/>
            <person name="Lail K."/>
            <person name="Amirebrahimi M."/>
            <person name="Lipzen A."/>
            <person name="Pangilinan J."/>
            <person name="Andreopoulos W."/>
            <person name="Hayes R.D."/>
            <person name="Ng V."/>
            <person name="Grigoriev I.V."/>
            <person name="Jackson S.A."/>
            <person name="Sutton T.D.S."/>
            <person name="Dobson A.D.W."/>
            <person name="Rama T."/>
        </authorList>
    </citation>
    <scope>NUCLEOTIDE SEQUENCE</scope>
    <source>
        <strain evidence="2">TRa018bII</strain>
    </source>
</reference>
<keyword evidence="3" id="KW-1185">Reference proteome</keyword>
<proteinExistence type="predicted"/>
<dbReference type="Proteomes" id="UP000824998">
    <property type="component" value="Unassembled WGS sequence"/>
</dbReference>
<gene>
    <name evidence="2" type="ORF">BJ875DRAFT_446595</name>
</gene>
<evidence type="ECO:0000313" key="3">
    <source>
        <dbReference type="Proteomes" id="UP000824998"/>
    </source>
</evidence>
<accession>A0A9P7Y953</accession>
<evidence type="ECO:0000313" key="2">
    <source>
        <dbReference type="EMBL" id="KAG9228740.1"/>
    </source>
</evidence>
<dbReference type="EMBL" id="MU251868">
    <property type="protein sequence ID" value="KAG9228740.1"/>
    <property type="molecule type" value="Genomic_DNA"/>
</dbReference>
<dbReference type="AlphaFoldDB" id="A0A9P7Y953"/>
<name>A0A9P7Y953_9HELO</name>